<dbReference type="EMBL" id="LDZY01000001">
    <property type="protein sequence ID" value="KLU67932.1"/>
    <property type="molecule type" value="Genomic_DNA"/>
</dbReference>
<evidence type="ECO:0000313" key="2">
    <source>
        <dbReference type="EMBL" id="KLU67932.1"/>
    </source>
</evidence>
<evidence type="ECO:0000256" key="1">
    <source>
        <dbReference type="SAM" id="Phobius"/>
    </source>
</evidence>
<keyword evidence="1" id="KW-0472">Membrane</keyword>
<dbReference type="PANTHER" id="PTHR34821:SF2">
    <property type="entry name" value="INNER MEMBRANE PROTEIN YDCZ"/>
    <property type="match status" value="1"/>
</dbReference>
<dbReference type="Proteomes" id="UP000036356">
    <property type="component" value="Unassembled WGS sequence"/>
</dbReference>
<keyword evidence="3" id="KW-1185">Reference proteome</keyword>
<keyword evidence="1" id="KW-1133">Transmembrane helix</keyword>
<dbReference type="PANTHER" id="PTHR34821">
    <property type="entry name" value="INNER MEMBRANE PROTEIN YDCZ"/>
    <property type="match status" value="1"/>
</dbReference>
<proteinExistence type="predicted"/>
<evidence type="ECO:0000313" key="3">
    <source>
        <dbReference type="Proteomes" id="UP000036356"/>
    </source>
</evidence>
<dbReference type="STRING" id="476652.DEAC_c03400"/>
<dbReference type="PATRIC" id="fig|476652.3.peg.341"/>
<dbReference type="RefSeq" id="WP_047808262.1">
    <property type="nucleotide sequence ID" value="NZ_LDZY01000001.1"/>
</dbReference>
<accession>A0A0J1FX95</accession>
<dbReference type="AlphaFoldDB" id="A0A0J1FX95"/>
<organism evidence="2 3">
    <name type="scientific">Desulfosporosinus acididurans</name>
    <dbReference type="NCBI Taxonomy" id="476652"/>
    <lineage>
        <taxon>Bacteria</taxon>
        <taxon>Bacillati</taxon>
        <taxon>Bacillota</taxon>
        <taxon>Clostridia</taxon>
        <taxon>Eubacteriales</taxon>
        <taxon>Desulfitobacteriaceae</taxon>
        <taxon>Desulfosporosinus</taxon>
    </lineage>
</organism>
<feature type="transmembrane region" description="Helical" evidence="1">
    <location>
        <begin position="69"/>
        <end position="91"/>
    </location>
</feature>
<dbReference type="Pfam" id="PF04657">
    <property type="entry name" value="DMT_YdcZ"/>
    <property type="match status" value="1"/>
</dbReference>
<protein>
    <submittedName>
        <fullName evidence="2">EamA-like transporter family protein</fullName>
    </submittedName>
</protein>
<reference evidence="2 3" key="1">
    <citation type="submission" date="2015-06" db="EMBL/GenBank/DDBJ databases">
        <title>Draft genome of the moderately acidophilic sulfate reducer Candidatus Desulfosporosinus acididurans strain M1.</title>
        <authorList>
            <person name="Poehlein A."/>
            <person name="Petzsch P."/>
            <person name="Johnson B.D."/>
            <person name="Schloemann M."/>
            <person name="Daniel R."/>
            <person name="Muehling M."/>
        </authorList>
    </citation>
    <scope>NUCLEOTIDE SEQUENCE [LARGE SCALE GENOMIC DNA]</scope>
    <source>
        <strain evidence="2 3">M1</strain>
    </source>
</reference>
<keyword evidence="1" id="KW-0812">Transmembrane</keyword>
<dbReference type="InterPro" id="IPR006750">
    <property type="entry name" value="YdcZ"/>
</dbReference>
<dbReference type="GO" id="GO:0005886">
    <property type="term" value="C:plasma membrane"/>
    <property type="evidence" value="ECO:0007669"/>
    <property type="project" value="TreeGrafter"/>
</dbReference>
<feature type="transmembrane region" description="Helical" evidence="1">
    <location>
        <begin position="36"/>
        <end position="57"/>
    </location>
</feature>
<feature type="transmembrane region" description="Helical" evidence="1">
    <location>
        <begin position="129"/>
        <end position="146"/>
    </location>
</feature>
<comment type="caution">
    <text evidence="2">The sequence shown here is derived from an EMBL/GenBank/DDBJ whole genome shotgun (WGS) entry which is preliminary data.</text>
</comment>
<name>A0A0J1FX95_9FIRM</name>
<sequence>MLKFLSLPFVIAGISGITMAVQGTLNSLLSEKTSLLSATFIVHIIGTVIALLALLVCKIPIYKHNWGSIPWFLYLGGLLSVLIVGLVAVSIPKIGVCNATTAIIIGQVSTAVLIDHFGWFGIQRFPWNPWQFLGIVLFAAGAKLLFR</sequence>
<gene>
    <name evidence="2" type="ORF">DEAC_c03400</name>
</gene>